<evidence type="ECO:0000313" key="2">
    <source>
        <dbReference type="EMBL" id="KAJ1198716.1"/>
    </source>
</evidence>
<dbReference type="Gene3D" id="1.10.287.3160">
    <property type="match status" value="1"/>
</dbReference>
<feature type="region of interest" description="Disordered" evidence="1">
    <location>
        <begin position="1"/>
        <end position="125"/>
    </location>
</feature>
<dbReference type="EMBL" id="JANPWB010000003">
    <property type="protein sequence ID" value="KAJ1198716.1"/>
    <property type="molecule type" value="Genomic_DNA"/>
</dbReference>
<feature type="compositionally biased region" description="Basic and acidic residues" evidence="1">
    <location>
        <begin position="98"/>
        <end position="109"/>
    </location>
</feature>
<organism evidence="2 3">
    <name type="scientific">Pleurodeles waltl</name>
    <name type="common">Iberian ribbed newt</name>
    <dbReference type="NCBI Taxonomy" id="8319"/>
    <lineage>
        <taxon>Eukaryota</taxon>
        <taxon>Metazoa</taxon>
        <taxon>Chordata</taxon>
        <taxon>Craniata</taxon>
        <taxon>Vertebrata</taxon>
        <taxon>Euteleostomi</taxon>
        <taxon>Amphibia</taxon>
        <taxon>Batrachia</taxon>
        <taxon>Caudata</taxon>
        <taxon>Salamandroidea</taxon>
        <taxon>Salamandridae</taxon>
        <taxon>Pleurodelinae</taxon>
        <taxon>Pleurodeles</taxon>
    </lineage>
</organism>
<evidence type="ECO:0000313" key="3">
    <source>
        <dbReference type="Proteomes" id="UP001066276"/>
    </source>
</evidence>
<feature type="compositionally biased region" description="Acidic residues" evidence="1">
    <location>
        <begin position="112"/>
        <end position="124"/>
    </location>
</feature>
<accession>A0AAV7VE58</accession>
<keyword evidence="3" id="KW-1185">Reference proteome</keyword>
<gene>
    <name evidence="2" type="ORF">NDU88_002555</name>
</gene>
<protein>
    <submittedName>
        <fullName evidence="2">Uncharacterized protein</fullName>
    </submittedName>
</protein>
<reference evidence="2" key="1">
    <citation type="journal article" date="2022" name="bioRxiv">
        <title>Sequencing and chromosome-scale assembly of the giantPleurodeles waltlgenome.</title>
        <authorList>
            <person name="Brown T."/>
            <person name="Elewa A."/>
            <person name="Iarovenko S."/>
            <person name="Subramanian E."/>
            <person name="Araus A.J."/>
            <person name="Petzold A."/>
            <person name="Susuki M."/>
            <person name="Suzuki K.-i.T."/>
            <person name="Hayashi T."/>
            <person name="Toyoda A."/>
            <person name="Oliveira C."/>
            <person name="Osipova E."/>
            <person name="Leigh N.D."/>
            <person name="Simon A."/>
            <person name="Yun M.H."/>
        </authorList>
    </citation>
    <scope>NUCLEOTIDE SEQUENCE</scope>
    <source>
        <strain evidence="2">20211129_DDA</strain>
        <tissue evidence="2">Liver</tissue>
    </source>
</reference>
<feature type="region of interest" description="Disordered" evidence="1">
    <location>
        <begin position="221"/>
        <end position="249"/>
    </location>
</feature>
<evidence type="ECO:0000256" key="1">
    <source>
        <dbReference type="SAM" id="MobiDB-lite"/>
    </source>
</evidence>
<dbReference type="AlphaFoldDB" id="A0AAV7VE58"/>
<feature type="compositionally biased region" description="Low complexity" evidence="1">
    <location>
        <begin position="8"/>
        <end position="34"/>
    </location>
</feature>
<feature type="compositionally biased region" description="Pro residues" evidence="1">
    <location>
        <begin position="57"/>
        <end position="71"/>
    </location>
</feature>
<sequence length="419" mass="44309">MRLVFERAVPSGESSGPAGSAGAPSDSTSAASAPVPLGTSGSDNGSGPAPVSHSRPPSAPGPTSTIPPPAPTGGSPILIPDDPERRRTTSTPTSTEPIRPRSLSEHYLEQPDAGEEWEGSEDPLESGLQQDWYVDLGEASGLDTSPDTGMLSPPNVATEEGASFAMVVRRAAEVLDLKLPTVPVRTNILTEVLQPGVSTSELLLPFNEALTDVLLGTWSKPSTEAPVNRTIGRRDRPAPSDPSFLTQHPTPESLVVQASTSRGAFPSAPPDRESKRLDQLGKKMFSSSSLALRSVNTSCLLGRYSHTLWDMVAQVLPQVPEGVRDTLTQAVKDGRDAAKFTIRCGLDTTDSLGRAISSSVALRRHAWLRSTGFSGDVQPNLMDMPFDGSRLFGEKADSALERFKDSRATARSLGLSAPA</sequence>
<proteinExistence type="predicted"/>
<comment type="caution">
    <text evidence="2">The sequence shown here is derived from an EMBL/GenBank/DDBJ whole genome shotgun (WGS) entry which is preliminary data.</text>
</comment>
<dbReference type="Proteomes" id="UP001066276">
    <property type="component" value="Chromosome 2_1"/>
</dbReference>
<name>A0AAV7VE58_PLEWA</name>